<dbReference type="GO" id="GO:0016020">
    <property type="term" value="C:membrane"/>
    <property type="evidence" value="ECO:0007669"/>
    <property type="project" value="UniProtKB-SubCell"/>
</dbReference>
<dbReference type="PROSITE" id="PS50850">
    <property type="entry name" value="MFS"/>
    <property type="match status" value="1"/>
</dbReference>
<dbReference type="GO" id="GO:0022857">
    <property type="term" value="F:transmembrane transporter activity"/>
    <property type="evidence" value="ECO:0007669"/>
    <property type="project" value="InterPro"/>
</dbReference>
<dbReference type="InterPro" id="IPR044770">
    <property type="entry name" value="MFS_spinster-like"/>
</dbReference>
<feature type="transmembrane region" description="Helical" evidence="7">
    <location>
        <begin position="25"/>
        <end position="42"/>
    </location>
</feature>
<evidence type="ECO:0000256" key="5">
    <source>
        <dbReference type="ARBA" id="ARBA00023136"/>
    </source>
</evidence>
<dbReference type="KEGG" id="pbor:BSF38_05576"/>
<dbReference type="PIRSF" id="PIRSF002808">
    <property type="entry name" value="Hexose_phosphate_transp"/>
    <property type="match status" value="1"/>
</dbReference>
<dbReference type="Proteomes" id="UP000186309">
    <property type="component" value="Chromosome"/>
</dbReference>
<keyword evidence="10" id="KW-1185">Reference proteome</keyword>
<feature type="domain" description="Major facilitator superfamily (MFS) profile" evidence="8">
    <location>
        <begin position="29"/>
        <end position="426"/>
    </location>
</feature>
<comment type="subcellular location">
    <subcellularLocation>
        <location evidence="1">Membrane</location>
        <topology evidence="1">Multi-pass membrane protein</topology>
    </subcellularLocation>
</comment>
<feature type="transmembrane region" description="Helical" evidence="7">
    <location>
        <begin position="242"/>
        <end position="263"/>
    </location>
</feature>
<dbReference type="AlphaFoldDB" id="A0A1U7CYL9"/>
<dbReference type="EMBL" id="CP019082">
    <property type="protein sequence ID" value="APW63988.1"/>
    <property type="molecule type" value="Genomic_DNA"/>
</dbReference>
<dbReference type="InterPro" id="IPR011701">
    <property type="entry name" value="MFS"/>
</dbReference>
<dbReference type="STRING" id="1387353.BSF38_05576"/>
<reference evidence="10" key="1">
    <citation type="submission" date="2016-12" db="EMBL/GenBank/DDBJ databases">
        <title>Comparative genomics of four Isosphaeraceae planctomycetes: a common pool of plasmids and glycoside hydrolase genes.</title>
        <authorList>
            <person name="Ivanova A."/>
        </authorList>
    </citation>
    <scope>NUCLEOTIDE SEQUENCE [LARGE SCALE GENOMIC DNA]</scope>
    <source>
        <strain evidence="10">PX4</strain>
    </source>
</reference>
<feature type="transmembrane region" description="Helical" evidence="7">
    <location>
        <begin position="94"/>
        <end position="117"/>
    </location>
</feature>
<keyword evidence="4 7" id="KW-1133">Transmembrane helix</keyword>
<dbReference type="Pfam" id="PF07690">
    <property type="entry name" value="MFS_1"/>
    <property type="match status" value="2"/>
</dbReference>
<evidence type="ECO:0000256" key="4">
    <source>
        <dbReference type="ARBA" id="ARBA00022989"/>
    </source>
</evidence>
<feature type="transmembrane region" description="Helical" evidence="7">
    <location>
        <begin position="312"/>
        <end position="329"/>
    </location>
</feature>
<keyword evidence="3 7" id="KW-0812">Transmembrane</keyword>
<evidence type="ECO:0000256" key="7">
    <source>
        <dbReference type="SAM" id="Phobius"/>
    </source>
</evidence>
<feature type="transmembrane region" description="Helical" evidence="7">
    <location>
        <begin position="397"/>
        <end position="420"/>
    </location>
</feature>
<dbReference type="OrthoDB" id="243622at2"/>
<keyword evidence="5 7" id="KW-0472">Membrane</keyword>
<evidence type="ECO:0000256" key="3">
    <source>
        <dbReference type="ARBA" id="ARBA00022692"/>
    </source>
</evidence>
<evidence type="ECO:0000256" key="6">
    <source>
        <dbReference type="SAM" id="MobiDB-lite"/>
    </source>
</evidence>
<dbReference type="InterPro" id="IPR036259">
    <property type="entry name" value="MFS_trans_sf"/>
</dbReference>
<dbReference type="PANTHER" id="PTHR23505:SF79">
    <property type="entry name" value="PROTEIN SPINSTER"/>
    <property type="match status" value="1"/>
</dbReference>
<dbReference type="InterPro" id="IPR000849">
    <property type="entry name" value="Sugar_P_transporter"/>
</dbReference>
<feature type="region of interest" description="Disordered" evidence="6">
    <location>
        <begin position="1"/>
        <end position="20"/>
    </location>
</feature>
<gene>
    <name evidence="9" type="primary">lgoT</name>
    <name evidence="9" type="ORF">BSF38_05576</name>
</gene>
<name>A0A1U7CYL9_9BACT</name>
<feature type="transmembrane region" description="Helical" evidence="7">
    <location>
        <begin position="283"/>
        <end position="300"/>
    </location>
</feature>
<organism evidence="9 10">
    <name type="scientific">Paludisphaera borealis</name>
    <dbReference type="NCBI Taxonomy" id="1387353"/>
    <lineage>
        <taxon>Bacteria</taxon>
        <taxon>Pseudomonadati</taxon>
        <taxon>Planctomycetota</taxon>
        <taxon>Planctomycetia</taxon>
        <taxon>Isosphaerales</taxon>
        <taxon>Isosphaeraceae</taxon>
        <taxon>Paludisphaera</taxon>
    </lineage>
</organism>
<keyword evidence="2" id="KW-0813">Transport</keyword>
<dbReference type="Gene3D" id="1.20.1250.20">
    <property type="entry name" value="MFS general substrate transporter like domains"/>
    <property type="match status" value="2"/>
</dbReference>
<dbReference type="InterPro" id="IPR020846">
    <property type="entry name" value="MFS_dom"/>
</dbReference>
<feature type="transmembrane region" description="Helical" evidence="7">
    <location>
        <begin position="65"/>
        <end position="87"/>
    </location>
</feature>
<dbReference type="RefSeq" id="WP_083713614.1">
    <property type="nucleotide sequence ID" value="NZ_CP019082.1"/>
</dbReference>
<evidence type="ECO:0000313" key="9">
    <source>
        <dbReference type="EMBL" id="APW63988.1"/>
    </source>
</evidence>
<feature type="transmembrane region" description="Helical" evidence="7">
    <location>
        <begin position="185"/>
        <end position="204"/>
    </location>
</feature>
<accession>A0A1U7CYL9</accession>
<evidence type="ECO:0000313" key="10">
    <source>
        <dbReference type="Proteomes" id="UP000186309"/>
    </source>
</evidence>
<sequence length="433" mass="46360">MTMDSDFESVPAPPKARRPPAGASYPWVVLGLLWFCGFFNYADRQALYSVFQPLKEQFQLDDDQLGWIGSAFMIVYASTAPLAGFVVDRVSRRVLVPVGLAFWSLVCAATGYCGTYWQLIAVRAAEGLGESFYFPASMSLLADYHGPRTRSRALSIHQTSVYLGTAGGAVLAGGLAKRYGWPAPFLALGLMGMLYAVVLAFWLVEPERGQTERAEDAAPEADLTASMTLWDKVARILSNRAALLLLLVFVGANFVASTFLTWLPTFILRKFEMDVSNSSLTSTAWPLASLVGALCGGVLADWRARHRKGGRIQVQSLGLILGAPFVYWAGVSSTLPVLVTALLGAGLCKGIYDANIFASLFDVVAPEDRGTAAGLMNSVGWTGGFLAPVAVGYASKYYGLSVAIGSTAVVYFLVGILALFAARAAERPSRAPG</sequence>
<protein>
    <submittedName>
        <fullName evidence="9">Putative L-galactonate transporter</fullName>
    </submittedName>
</protein>
<proteinExistence type="predicted"/>
<dbReference type="SUPFAM" id="SSF103473">
    <property type="entry name" value="MFS general substrate transporter"/>
    <property type="match status" value="1"/>
</dbReference>
<evidence type="ECO:0000256" key="2">
    <source>
        <dbReference type="ARBA" id="ARBA00022448"/>
    </source>
</evidence>
<dbReference type="PANTHER" id="PTHR23505">
    <property type="entry name" value="SPINSTER"/>
    <property type="match status" value="1"/>
</dbReference>
<feature type="transmembrane region" description="Helical" evidence="7">
    <location>
        <begin position="372"/>
        <end position="391"/>
    </location>
</feature>
<evidence type="ECO:0000259" key="8">
    <source>
        <dbReference type="PROSITE" id="PS50850"/>
    </source>
</evidence>
<evidence type="ECO:0000256" key="1">
    <source>
        <dbReference type="ARBA" id="ARBA00004141"/>
    </source>
</evidence>